<dbReference type="PANTHER" id="PTHR31389:SF4">
    <property type="entry name" value="LD39211P"/>
    <property type="match status" value="1"/>
</dbReference>
<dbReference type="PANTHER" id="PTHR31389">
    <property type="entry name" value="LD39211P"/>
    <property type="match status" value="1"/>
</dbReference>
<dbReference type="Proteomes" id="UP001152747">
    <property type="component" value="Unassembled WGS sequence"/>
</dbReference>
<organism evidence="1 2">
    <name type="scientific">Caenorhabditis angaria</name>
    <dbReference type="NCBI Taxonomy" id="860376"/>
    <lineage>
        <taxon>Eukaryota</taxon>
        <taxon>Metazoa</taxon>
        <taxon>Ecdysozoa</taxon>
        <taxon>Nematoda</taxon>
        <taxon>Chromadorea</taxon>
        <taxon>Rhabditida</taxon>
        <taxon>Rhabditina</taxon>
        <taxon>Rhabditomorpha</taxon>
        <taxon>Rhabditoidea</taxon>
        <taxon>Rhabditidae</taxon>
        <taxon>Peloderinae</taxon>
        <taxon>Caenorhabditis</taxon>
    </lineage>
</organism>
<gene>
    <name evidence="1" type="ORF">CAMP_LOCUS15491</name>
</gene>
<keyword evidence="2" id="KW-1185">Reference proteome</keyword>
<sequence>MLKSSTQLGANFIYFARTRESLEILKWWILCALDSKCMNPDGAKLNCQFADNRYEIYANCFRFDQSVLNLLLLNKFQDHKKYLSSNGFGGSHY</sequence>
<evidence type="ECO:0000313" key="2">
    <source>
        <dbReference type="Proteomes" id="UP001152747"/>
    </source>
</evidence>
<reference evidence="1" key="1">
    <citation type="submission" date="2022-11" db="EMBL/GenBank/DDBJ databases">
        <authorList>
            <person name="Kikuchi T."/>
        </authorList>
    </citation>
    <scope>NUCLEOTIDE SEQUENCE</scope>
    <source>
        <strain evidence="1">PS1010</strain>
    </source>
</reference>
<name>A0A9P1IXH7_9PELO</name>
<proteinExistence type="predicted"/>
<dbReference type="EMBL" id="CANHGI010000005">
    <property type="protein sequence ID" value="CAI5452854.1"/>
    <property type="molecule type" value="Genomic_DNA"/>
</dbReference>
<dbReference type="AlphaFoldDB" id="A0A9P1IXH7"/>
<evidence type="ECO:0000313" key="1">
    <source>
        <dbReference type="EMBL" id="CAI5452854.1"/>
    </source>
</evidence>
<accession>A0A9P1IXH7</accession>
<dbReference type="OrthoDB" id="5787372at2759"/>
<comment type="caution">
    <text evidence="1">The sequence shown here is derived from an EMBL/GenBank/DDBJ whole genome shotgun (WGS) entry which is preliminary data.</text>
</comment>
<protein>
    <submittedName>
        <fullName evidence="1">Uncharacterized protein</fullName>
    </submittedName>
</protein>